<sequence length="226" mass="24783">MLLRIIIQTQEVHGEIASAFRTMGAPMLVDSNQPSAIISSVNHDHTKGTCLLDPFLDPYRLCGLAVRHSLRDWGVRGSIPGRVVVVVVVVVVIVVVLVLVVAVVVVVVVVVVDVVVVVVVVVHGGWRRKTLIGDAKFETVANKEFQKQERRLSKADSFCGEEGFAPGLLPDAFPDDYLAFNVLVTLREGVVSLAKVIRVFEPRTLFDSVPITPIKTPRMRDDSISR</sequence>
<dbReference type="AlphaFoldDB" id="A0AAV4J119"/>
<organism evidence="2 3">
    <name type="scientific">Elysia marginata</name>
    <dbReference type="NCBI Taxonomy" id="1093978"/>
    <lineage>
        <taxon>Eukaryota</taxon>
        <taxon>Metazoa</taxon>
        <taxon>Spiralia</taxon>
        <taxon>Lophotrochozoa</taxon>
        <taxon>Mollusca</taxon>
        <taxon>Gastropoda</taxon>
        <taxon>Heterobranchia</taxon>
        <taxon>Euthyneura</taxon>
        <taxon>Panpulmonata</taxon>
        <taxon>Sacoglossa</taxon>
        <taxon>Placobranchoidea</taxon>
        <taxon>Plakobranchidae</taxon>
        <taxon>Elysia</taxon>
    </lineage>
</organism>
<evidence type="ECO:0000313" key="2">
    <source>
        <dbReference type="EMBL" id="GFS15157.1"/>
    </source>
</evidence>
<keyword evidence="1" id="KW-0472">Membrane</keyword>
<proteinExistence type="predicted"/>
<accession>A0AAV4J119</accession>
<name>A0AAV4J119_9GAST</name>
<evidence type="ECO:0000313" key="3">
    <source>
        <dbReference type="Proteomes" id="UP000762676"/>
    </source>
</evidence>
<evidence type="ECO:0000256" key="1">
    <source>
        <dbReference type="SAM" id="Phobius"/>
    </source>
</evidence>
<gene>
    <name evidence="2" type="ORF">ElyMa_003180400</name>
</gene>
<comment type="caution">
    <text evidence="2">The sequence shown here is derived from an EMBL/GenBank/DDBJ whole genome shotgun (WGS) entry which is preliminary data.</text>
</comment>
<protein>
    <submittedName>
        <fullName evidence="2">Tyrosine hydroxylase</fullName>
    </submittedName>
</protein>
<keyword evidence="3" id="KW-1185">Reference proteome</keyword>
<dbReference type="Proteomes" id="UP000762676">
    <property type="component" value="Unassembled WGS sequence"/>
</dbReference>
<feature type="transmembrane region" description="Helical" evidence="1">
    <location>
        <begin position="79"/>
        <end position="99"/>
    </location>
</feature>
<dbReference type="EMBL" id="BMAT01006564">
    <property type="protein sequence ID" value="GFS15157.1"/>
    <property type="molecule type" value="Genomic_DNA"/>
</dbReference>
<keyword evidence="1" id="KW-0812">Transmembrane</keyword>
<keyword evidence="1" id="KW-1133">Transmembrane helix</keyword>
<reference evidence="2 3" key="1">
    <citation type="journal article" date="2021" name="Elife">
        <title>Chloroplast acquisition without the gene transfer in kleptoplastic sea slugs, Plakobranchus ocellatus.</title>
        <authorList>
            <person name="Maeda T."/>
            <person name="Takahashi S."/>
            <person name="Yoshida T."/>
            <person name="Shimamura S."/>
            <person name="Takaki Y."/>
            <person name="Nagai Y."/>
            <person name="Toyoda A."/>
            <person name="Suzuki Y."/>
            <person name="Arimoto A."/>
            <person name="Ishii H."/>
            <person name="Satoh N."/>
            <person name="Nishiyama T."/>
            <person name="Hasebe M."/>
            <person name="Maruyama T."/>
            <person name="Minagawa J."/>
            <person name="Obokata J."/>
            <person name="Shigenobu S."/>
        </authorList>
    </citation>
    <scope>NUCLEOTIDE SEQUENCE [LARGE SCALE GENOMIC DNA]</scope>
</reference>
<feature type="transmembrane region" description="Helical" evidence="1">
    <location>
        <begin position="105"/>
        <end position="126"/>
    </location>
</feature>